<dbReference type="EMBL" id="AFYH01164529">
    <property type="status" value="NOT_ANNOTATED_CDS"/>
    <property type="molecule type" value="Genomic_DNA"/>
</dbReference>
<dbReference type="GO" id="GO:0005930">
    <property type="term" value="C:axoneme"/>
    <property type="evidence" value="ECO:0007669"/>
    <property type="project" value="TreeGrafter"/>
</dbReference>
<dbReference type="EMBL" id="AFYH01164531">
    <property type="status" value="NOT_ANNOTATED_CDS"/>
    <property type="molecule type" value="Genomic_DNA"/>
</dbReference>
<protein>
    <submittedName>
        <fullName evidence="3">Sperm flagellar 1</fullName>
    </submittedName>
</protein>
<dbReference type="GeneTree" id="ENSGT00910000144159"/>
<proteinExistence type="predicted"/>
<dbReference type="OMA" id="PEDVIWK"/>
<dbReference type="EMBL" id="AFYH01164532">
    <property type="status" value="NOT_ANNOTATED_CDS"/>
    <property type="molecule type" value="Genomic_DNA"/>
</dbReference>
<dbReference type="STRING" id="7897.ENSLACP00000022660"/>
<dbReference type="CTD" id="25876"/>
<dbReference type="InterPro" id="IPR052111">
    <property type="entry name" value="Spermatogenesis_Ciliary_MAP"/>
</dbReference>
<dbReference type="eggNOG" id="ENOG502QRJA">
    <property type="taxonomic scope" value="Eukaryota"/>
</dbReference>
<reference evidence="4" key="1">
    <citation type="submission" date="2011-08" db="EMBL/GenBank/DDBJ databases">
        <title>The draft genome of Latimeria chalumnae.</title>
        <authorList>
            <person name="Di Palma F."/>
            <person name="Alfoldi J."/>
            <person name="Johnson J."/>
            <person name="Berlin A."/>
            <person name="Gnerre S."/>
            <person name="Jaffe D."/>
            <person name="MacCallum I."/>
            <person name="Young S."/>
            <person name="Walker B.J."/>
            <person name="Lander E."/>
            <person name="Lindblad-Toh K."/>
        </authorList>
    </citation>
    <scope>NUCLEOTIDE SEQUENCE [LARGE SCALE GENOMIC DNA]</scope>
    <source>
        <strain evidence="4">Wild caught</strain>
    </source>
</reference>
<sequence length="219" mass="24967">MYSELDEEGLQDLYAWVDKIPLSRPKRNITRDFSDGVLVAEVVKFYFPRLVEMHNYVPASATHQKFNNWAHLNRKVFSKLNFYLPEDVIWKTSQCSPGVVELVLHTLRHKLEEKQKQKLSKTTSSSQELETRASGEKHNGNGIGNSPVSSKPKIHSTGNNIQQSQQTTEHSAVSLGKAQQGYVHTTQRDSDVRMLLKEKEQALLASQEAIKVQYCHFAM</sequence>
<dbReference type="RefSeq" id="XP_014349819.2">
    <property type="nucleotide sequence ID" value="XM_014494333.2"/>
</dbReference>
<dbReference type="KEGG" id="lcm:102366298"/>
<dbReference type="FunCoup" id="M3XIV4">
    <property type="interactions" value="50"/>
</dbReference>
<dbReference type="Gene3D" id="1.10.418.10">
    <property type="entry name" value="Calponin-like domain"/>
    <property type="match status" value="1"/>
</dbReference>
<dbReference type="GO" id="GO:0051493">
    <property type="term" value="P:regulation of cytoskeleton organization"/>
    <property type="evidence" value="ECO:0007669"/>
    <property type="project" value="TreeGrafter"/>
</dbReference>
<dbReference type="Proteomes" id="UP000008672">
    <property type="component" value="Unassembled WGS sequence"/>
</dbReference>
<dbReference type="EMBL" id="AFYH01164528">
    <property type="status" value="NOT_ANNOTATED_CDS"/>
    <property type="molecule type" value="Genomic_DNA"/>
</dbReference>
<dbReference type="PROSITE" id="PS50021">
    <property type="entry name" value="CH"/>
    <property type="match status" value="1"/>
</dbReference>
<feature type="compositionally biased region" description="Basic and acidic residues" evidence="1">
    <location>
        <begin position="129"/>
        <end position="139"/>
    </location>
</feature>
<evidence type="ECO:0000259" key="2">
    <source>
        <dbReference type="PROSITE" id="PS50021"/>
    </source>
</evidence>
<dbReference type="InterPro" id="IPR001715">
    <property type="entry name" value="CH_dom"/>
</dbReference>
<dbReference type="InParanoid" id="M3XIV4"/>
<dbReference type="AlphaFoldDB" id="M3XIV4"/>
<dbReference type="GO" id="GO:0008017">
    <property type="term" value="F:microtubule binding"/>
    <property type="evidence" value="ECO:0007669"/>
    <property type="project" value="TreeGrafter"/>
</dbReference>
<dbReference type="InterPro" id="IPR010441">
    <property type="entry name" value="CH_2"/>
</dbReference>
<name>M3XIV4_LATCH</name>
<evidence type="ECO:0000313" key="4">
    <source>
        <dbReference type="Proteomes" id="UP000008672"/>
    </source>
</evidence>
<reference evidence="3" key="3">
    <citation type="submission" date="2025-09" db="UniProtKB">
        <authorList>
            <consortium name="Ensembl"/>
        </authorList>
    </citation>
    <scope>IDENTIFICATION</scope>
</reference>
<dbReference type="GeneID" id="102366298"/>
<feature type="domain" description="Calponin-homology (CH)" evidence="2">
    <location>
        <begin position="7"/>
        <end position="115"/>
    </location>
</feature>
<accession>M3XIV4</accession>
<dbReference type="EMBL" id="AFYH01164527">
    <property type="status" value="NOT_ANNOTATED_CDS"/>
    <property type="molecule type" value="Genomic_DNA"/>
</dbReference>
<feature type="compositionally biased region" description="Polar residues" evidence="1">
    <location>
        <begin position="156"/>
        <end position="171"/>
    </location>
</feature>
<evidence type="ECO:0000313" key="3">
    <source>
        <dbReference type="Ensembl" id="ENSLACP00000022660.1"/>
    </source>
</evidence>
<dbReference type="HOGENOM" id="CLU_069635_1_0_1"/>
<evidence type="ECO:0000256" key="1">
    <source>
        <dbReference type="SAM" id="MobiDB-lite"/>
    </source>
</evidence>
<organism evidence="3 4">
    <name type="scientific">Latimeria chalumnae</name>
    <name type="common">Coelacanth</name>
    <dbReference type="NCBI Taxonomy" id="7897"/>
    <lineage>
        <taxon>Eukaryota</taxon>
        <taxon>Metazoa</taxon>
        <taxon>Chordata</taxon>
        <taxon>Craniata</taxon>
        <taxon>Vertebrata</taxon>
        <taxon>Euteleostomi</taxon>
        <taxon>Coelacanthiformes</taxon>
        <taxon>Coelacanthidae</taxon>
        <taxon>Latimeria</taxon>
    </lineage>
</organism>
<keyword evidence="4" id="KW-1185">Reference proteome</keyword>
<dbReference type="EMBL" id="AFYH01164526">
    <property type="status" value="NOT_ANNOTATED_CDS"/>
    <property type="molecule type" value="Genomic_DNA"/>
</dbReference>
<dbReference type="PANTHER" id="PTHR12509">
    <property type="entry name" value="SPERMATOGENESIS-ASSOCIATED 4-RELATED"/>
    <property type="match status" value="1"/>
</dbReference>
<dbReference type="FunFam" id="1.10.418.10:FF:000059">
    <property type="entry name" value="RIKEN cDNA 6430531B16 gene"/>
    <property type="match status" value="1"/>
</dbReference>
<dbReference type="Pfam" id="PF06294">
    <property type="entry name" value="CH_2"/>
    <property type="match status" value="1"/>
</dbReference>
<feature type="region of interest" description="Disordered" evidence="1">
    <location>
        <begin position="114"/>
        <end position="184"/>
    </location>
</feature>
<dbReference type="EMBL" id="AFYH01164530">
    <property type="status" value="NOT_ANNOTATED_CDS"/>
    <property type="molecule type" value="Genomic_DNA"/>
</dbReference>
<dbReference type="SUPFAM" id="SSF47576">
    <property type="entry name" value="Calponin-homology domain, CH-domain"/>
    <property type="match status" value="1"/>
</dbReference>
<gene>
    <name evidence="3" type="primary">SPEF1</name>
</gene>
<reference evidence="3" key="2">
    <citation type="submission" date="2025-08" db="UniProtKB">
        <authorList>
            <consortium name="Ensembl"/>
        </authorList>
    </citation>
    <scope>IDENTIFICATION</scope>
</reference>
<dbReference type="InterPro" id="IPR036872">
    <property type="entry name" value="CH_dom_sf"/>
</dbReference>
<dbReference type="PANTHER" id="PTHR12509:SF9">
    <property type="entry name" value="SPERM FLAGELLAR PROTEIN 1 ISOFORM X1"/>
    <property type="match status" value="1"/>
</dbReference>
<dbReference type="Ensembl" id="ENSLACT00000025595.1">
    <property type="protein sequence ID" value="ENSLACP00000022660.1"/>
    <property type="gene ID" value="ENSLACG00000022605.1"/>
</dbReference>